<evidence type="ECO:0000313" key="3">
    <source>
        <dbReference type="WBParaSite" id="PgB01_g239_t01"/>
    </source>
</evidence>
<organism evidence="2 3">
    <name type="scientific">Parascaris univalens</name>
    <name type="common">Nematode worm</name>
    <dbReference type="NCBI Taxonomy" id="6257"/>
    <lineage>
        <taxon>Eukaryota</taxon>
        <taxon>Metazoa</taxon>
        <taxon>Ecdysozoa</taxon>
        <taxon>Nematoda</taxon>
        <taxon>Chromadorea</taxon>
        <taxon>Rhabditida</taxon>
        <taxon>Spirurina</taxon>
        <taxon>Ascaridomorpha</taxon>
        <taxon>Ascaridoidea</taxon>
        <taxon>Ascarididae</taxon>
        <taxon>Parascaris</taxon>
    </lineage>
</organism>
<evidence type="ECO:0000256" key="1">
    <source>
        <dbReference type="SAM" id="MobiDB-lite"/>
    </source>
</evidence>
<proteinExistence type="predicted"/>
<dbReference type="Proteomes" id="UP000887569">
    <property type="component" value="Unplaced"/>
</dbReference>
<sequence>HSILTPNLPNNKIERHRKASNQTEQILISPAEN</sequence>
<feature type="compositionally biased region" description="Polar residues" evidence="1">
    <location>
        <begin position="20"/>
        <end position="33"/>
    </location>
</feature>
<dbReference type="WBParaSite" id="PgB01_g239_t01">
    <property type="protein sequence ID" value="PgB01_g239_t01"/>
    <property type="gene ID" value="PgB01_g239"/>
</dbReference>
<feature type="compositionally biased region" description="Polar residues" evidence="1">
    <location>
        <begin position="1"/>
        <end position="10"/>
    </location>
</feature>
<dbReference type="AlphaFoldDB" id="A0A914ZFB3"/>
<accession>A0A914ZFB3</accession>
<evidence type="ECO:0000313" key="2">
    <source>
        <dbReference type="Proteomes" id="UP000887569"/>
    </source>
</evidence>
<protein>
    <submittedName>
        <fullName evidence="3">Uncharacterized protein</fullName>
    </submittedName>
</protein>
<reference evidence="3" key="1">
    <citation type="submission" date="2022-11" db="UniProtKB">
        <authorList>
            <consortium name="WormBaseParasite"/>
        </authorList>
    </citation>
    <scope>IDENTIFICATION</scope>
</reference>
<name>A0A914ZFB3_PARUN</name>
<keyword evidence="2" id="KW-1185">Reference proteome</keyword>
<feature type="region of interest" description="Disordered" evidence="1">
    <location>
        <begin position="1"/>
        <end position="33"/>
    </location>
</feature>